<name>A0A6A3CX58_HIBSY</name>
<dbReference type="Proteomes" id="UP000436088">
    <property type="component" value="Unassembled WGS sequence"/>
</dbReference>
<comment type="caution">
    <text evidence="2">The sequence shown here is derived from an EMBL/GenBank/DDBJ whole genome shotgun (WGS) entry which is preliminary data.</text>
</comment>
<evidence type="ECO:0000259" key="1">
    <source>
        <dbReference type="Pfam" id="PF24626"/>
    </source>
</evidence>
<reference evidence="2" key="1">
    <citation type="submission" date="2019-09" db="EMBL/GenBank/DDBJ databases">
        <title>Draft genome information of white flower Hibiscus syriacus.</title>
        <authorList>
            <person name="Kim Y.-M."/>
        </authorList>
    </citation>
    <scope>NUCLEOTIDE SEQUENCE [LARGE SCALE GENOMIC DNA]</scope>
    <source>
        <strain evidence="2">YM2019G1</strain>
    </source>
</reference>
<gene>
    <name evidence="2" type="ORF">F3Y22_tig00002511pilonHSYRG00030</name>
</gene>
<dbReference type="InterPro" id="IPR056924">
    <property type="entry name" value="SH3_Tf2-1"/>
</dbReference>
<dbReference type="EMBL" id="VEPZ02000181">
    <property type="protein sequence ID" value="KAE8731801.1"/>
    <property type="molecule type" value="Genomic_DNA"/>
</dbReference>
<dbReference type="PANTHER" id="PTHR35046">
    <property type="entry name" value="ZINC KNUCKLE (CCHC-TYPE) FAMILY PROTEIN"/>
    <property type="match status" value="1"/>
</dbReference>
<organism evidence="2 3">
    <name type="scientific">Hibiscus syriacus</name>
    <name type="common">Rose of Sharon</name>
    <dbReference type="NCBI Taxonomy" id="106335"/>
    <lineage>
        <taxon>Eukaryota</taxon>
        <taxon>Viridiplantae</taxon>
        <taxon>Streptophyta</taxon>
        <taxon>Embryophyta</taxon>
        <taxon>Tracheophyta</taxon>
        <taxon>Spermatophyta</taxon>
        <taxon>Magnoliopsida</taxon>
        <taxon>eudicotyledons</taxon>
        <taxon>Gunneridae</taxon>
        <taxon>Pentapetalae</taxon>
        <taxon>rosids</taxon>
        <taxon>malvids</taxon>
        <taxon>Malvales</taxon>
        <taxon>Malvaceae</taxon>
        <taxon>Malvoideae</taxon>
        <taxon>Hibiscus</taxon>
    </lineage>
</organism>
<dbReference type="PANTHER" id="PTHR35046:SF18">
    <property type="entry name" value="RNA-DIRECTED DNA POLYMERASE"/>
    <property type="match status" value="1"/>
</dbReference>
<dbReference type="InterPro" id="IPR036397">
    <property type="entry name" value="RNaseH_sf"/>
</dbReference>
<accession>A0A6A3CX58</accession>
<dbReference type="Pfam" id="PF24626">
    <property type="entry name" value="SH3_Tf2-1"/>
    <property type="match status" value="1"/>
</dbReference>
<dbReference type="Gene3D" id="3.30.420.10">
    <property type="entry name" value="Ribonuclease H-like superfamily/Ribonuclease H"/>
    <property type="match status" value="1"/>
</dbReference>
<dbReference type="AlphaFoldDB" id="A0A6A3CX58"/>
<protein>
    <recommendedName>
        <fullName evidence="1">Tf2-1-like SH3-like domain-containing protein</fullName>
    </recommendedName>
</protein>
<dbReference type="GO" id="GO:0003676">
    <property type="term" value="F:nucleic acid binding"/>
    <property type="evidence" value="ECO:0007669"/>
    <property type="project" value="InterPro"/>
</dbReference>
<proteinExistence type="predicted"/>
<evidence type="ECO:0000313" key="3">
    <source>
        <dbReference type="Proteomes" id="UP000436088"/>
    </source>
</evidence>
<feature type="domain" description="Tf2-1-like SH3-like" evidence="1">
    <location>
        <begin position="147"/>
        <end position="208"/>
    </location>
</feature>
<keyword evidence="3" id="KW-1185">Reference proteome</keyword>
<evidence type="ECO:0000313" key="2">
    <source>
        <dbReference type="EMBL" id="KAE8731801.1"/>
    </source>
</evidence>
<sequence length="262" mass="30122">MLRHQAGSFNCDADDLSRRTLLLTTMSTKVVGFETFTDKYTTDPSFGRIFQVATEGHRYDFALYNGYLFHGLQLCIPDYSLRTKLKQWDLALPQAKFAYKRSKNRTTDLSPFEIVYGQKPYGIIRDINTKYKSRVDSHRRHILFDVGDFVWVVLTRDRFPVGEYNKLKDRKIGSYEVVPKINDNAYRLRLPSHLKTSDVFNVKRLSPCFVDSDDTTLNLRTSSFQPGVNDAGGSETDDVELSDCTLMALRYHELADQRKGGS</sequence>